<dbReference type="InterPro" id="IPR041013">
    <property type="entry name" value="AOC-like"/>
</dbReference>
<dbReference type="Proteomes" id="UP000430079">
    <property type="component" value="Unassembled WGS sequence"/>
</dbReference>
<feature type="signal peptide" evidence="1">
    <location>
        <begin position="1"/>
        <end position="34"/>
    </location>
</feature>
<name>A0A640SVV6_9ACTN</name>
<evidence type="ECO:0000313" key="3">
    <source>
        <dbReference type="EMBL" id="GFE13615.1"/>
    </source>
</evidence>
<reference evidence="3 4" key="1">
    <citation type="submission" date="2019-12" db="EMBL/GenBank/DDBJ databases">
        <title>Whole genome shotgun sequence of Streptomyces hygroscopicus subsp. glebosus NBRC 13786.</title>
        <authorList>
            <person name="Ichikawa N."/>
            <person name="Kimura A."/>
            <person name="Kitahashi Y."/>
            <person name="Komaki H."/>
            <person name="Tamura T."/>
        </authorList>
    </citation>
    <scope>NUCLEOTIDE SEQUENCE [LARGE SCALE GENOMIC DNA]</scope>
    <source>
        <strain evidence="3 4">NBRC 13786</strain>
    </source>
</reference>
<dbReference type="AlphaFoldDB" id="A0A640SVV6"/>
<dbReference type="SMR" id="A0A640SVV6"/>
<dbReference type="Pfam" id="PF18678">
    <property type="entry name" value="AOC_like"/>
    <property type="match status" value="1"/>
</dbReference>
<sequence>MPSRPCPRSVWRRRGTGLLTAAVLLTGTVSCGRAATSTGDPGCVVLKGLEEKAVGEVTTSLAGTPPQGRSPELGDGSAYVRRLYGSEAEPTATVYGTSHVRRRLPNGHLLGYVDERIEFADGTVSAQGFYDLTAAMAGTSQYVPTIGLTGSFRDKMGRRTFHTVAQGGGFSATIEMCPAGMLK</sequence>
<dbReference type="EMBL" id="BLIO01000001">
    <property type="protein sequence ID" value="GFE13615.1"/>
    <property type="molecule type" value="Genomic_DNA"/>
</dbReference>
<proteinExistence type="predicted"/>
<protein>
    <recommendedName>
        <fullName evidence="2">Allene oxide cyclase barrel-like domain-containing protein</fullName>
    </recommendedName>
</protein>
<gene>
    <name evidence="3" type="ORF">Sgleb_16620</name>
</gene>
<dbReference type="GO" id="GO:0016853">
    <property type="term" value="F:isomerase activity"/>
    <property type="evidence" value="ECO:0007669"/>
    <property type="project" value="InterPro"/>
</dbReference>
<dbReference type="GO" id="GO:0017000">
    <property type="term" value="P:antibiotic biosynthetic process"/>
    <property type="evidence" value="ECO:0007669"/>
    <property type="project" value="InterPro"/>
</dbReference>
<dbReference type="PROSITE" id="PS51257">
    <property type="entry name" value="PROKAR_LIPOPROTEIN"/>
    <property type="match status" value="1"/>
</dbReference>
<evidence type="ECO:0000256" key="1">
    <source>
        <dbReference type="SAM" id="SignalP"/>
    </source>
</evidence>
<evidence type="ECO:0000259" key="2">
    <source>
        <dbReference type="Pfam" id="PF18678"/>
    </source>
</evidence>
<organism evidence="3 4">
    <name type="scientific">Streptomyces glebosus</name>
    <dbReference type="NCBI Taxonomy" id="249580"/>
    <lineage>
        <taxon>Bacteria</taxon>
        <taxon>Bacillati</taxon>
        <taxon>Actinomycetota</taxon>
        <taxon>Actinomycetes</taxon>
        <taxon>Kitasatosporales</taxon>
        <taxon>Streptomycetaceae</taxon>
        <taxon>Streptomyces</taxon>
    </lineage>
</organism>
<feature type="chain" id="PRO_5024841303" description="Allene oxide cyclase barrel-like domain-containing protein" evidence="1">
    <location>
        <begin position="35"/>
        <end position="183"/>
    </location>
</feature>
<accession>A0A640SVV6</accession>
<comment type="caution">
    <text evidence="3">The sequence shown here is derived from an EMBL/GenBank/DDBJ whole genome shotgun (WGS) entry which is preliminary data.</text>
</comment>
<keyword evidence="4" id="KW-1185">Reference proteome</keyword>
<keyword evidence="1" id="KW-0732">Signal</keyword>
<evidence type="ECO:0000313" key="4">
    <source>
        <dbReference type="Proteomes" id="UP000430079"/>
    </source>
</evidence>
<feature type="domain" description="Allene oxide cyclase barrel-like" evidence="2">
    <location>
        <begin position="56"/>
        <end position="172"/>
    </location>
</feature>